<gene>
    <name evidence="9" type="ORF">F3Y22_tig00110429pilonHSYRG00214</name>
</gene>
<evidence type="ECO:0000256" key="2">
    <source>
        <dbReference type="ARBA" id="ARBA00006484"/>
    </source>
</evidence>
<evidence type="ECO:0000256" key="1">
    <source>
        <dbReference type="ARBA" id="ARBA00004606"/>
    </source>
</evidence>
<keyword evidence="8" id="KW-0472">Membrane</keyword>
<dbReference type="PANTHER" id="PTHR43391">
    <property type="entry name" value="RETINOL DEHYDROGENASE-RELATED"/>
    <property type="match status" value="1"/>
</dbReference>
<comment type="similarity">
    <text evidence="2 7">Belongs to the short-chain dehydrogenases/reductases (SDR) family.</text>
</comment>
<keyword evidence="4" id="KW-0752">Steroid biosynthesis</keyword>
<dbReference type="Pfam" id="PF00106">
    <property type="entry name" value="adh_short"/>
    <property type="match status" value="2"/>
</dbReference>
<keyword evidence="6" id="KW-0560">Oxidoreductase</keyword>
<proteinExistence type="inferred from homology"/>
<evidence type="ECO:0000256" key="6">
    <source>
        <dbReference type="ARBA" id="ARBA00023002"/>
    </source>
</evidence>
<keyword evidence="4" id="KW-0443">Lipid metabolism</keyword>
<keyword evidence="4" id="KW-0444">Lipid biosynthesis</keyword>
<sequence length="325" mass="36790">MNETQHSPSILLYTPNVLRVKNPMLASKRDAKQSYPHHQRFFRHWRAFGIRVWEEIGDRVRDLGSPGVIVIRADVLKIDDCRRLVDETVNHFGRLDHLVNNAGINSACLFEDAPPNMANFRTIMVNDFYVGFKFLQPAVVFSVASLFIAIFVIADVIAVIDTNFWGSVYTTKFAVPHLKNSRGKIVVISSAASWMNDPRFSVYSASKAALNAFFDTSRIEIRSYVTITIATPGSTRSDPSRITRWLRRGDSEEREPGRPVRDAAFVVQDDLPVEELYPELVEWGYRFFTLGAPQQEAPNKKILDLTGLKNVVYPASIRSPEIKTG</sequence>
<dbReference type="GO" id="GO:0006694">
    <property type="term" value="P:steroid biosynthetic process"/>
    <property type="evidence" value="ECO:0007669"/>
    <property type="project" value="UniProtKB-KW"/>
</dbReference>
<dbReference type="GO" id="GO:0005829">
    <property type="term" value="C:cytosol"/>
    <property type="evidence" value="ECO:0007669"/>
    <property type="project" value="TreeGrafter"/>
</dbReference>
<dbReference type="EMBL" id="VEPZ02000982">
    <property type="protein sequence ID" value="KAE8705210.1"/>
    <property type="molecule type" value="Genomic_DNA"/>
</dbReference>
<keyword evidence="3" id="KW-0521">NADP</keyword>
<feature type="transmembrane region" description="Helical" evidence="8">
    <location>
        <begin position="138"/>
        <end position="160"/>
    </location>
</feature>
<evidence type="ECO:0000256" key="8">
    <source>
        <dbReference type="SAM" id="Phobius"/>
    </source>
</evidence>
<dbReference type="AlphaFoldDB" id="A0A6A3AKW1"/>
<dbReference type="PRINTS" id="PR00080">
    <property type="entry name" value="SDRFAMILY"/>
</dbReference>
<name>A0A6A3AKW1_HIBSY</name>
<evidence type="ECO:0000256" key="4">
    <source>
        <dbReference type="ARBA" id="ARBA00022955"/>
    </source>
</evidence>
<dbReference type="GO" id="GO:0016020">
    <property type="term" value="C:membrane"/>
    <property type="evidence" value="ECO:0007669"/>
    <property type="project" value="UniProtKB-SubCell"/>
</dbReference>
<organism evidence="9 10">
    <name type="scientific">Hibiscus syriacus</name>
    <name type="common">Rose of Sharon</name>
    <dbReference type="NCBI Taxonomy" id="106335"/>
    <lineage>
        <taxon>Eukaryota</taxon>
        <taxon>Viridiplantae</taxon>
        <taxon>Streptophyta</taxon>
        <taxon>Embryophyta</taxon>
        <taxon>Tracheophyta</taxon>
        <taxon>Spermatophyta</taxon>
        <taxon>Magnoliopsida</taxon>
        <taxon>eudicotyledons</taxon>
        <taxon>Gunneridae</taxon>
        <taxon>Pentapetalae</taxon>
        <taxon>rosids</taxon>
        <taxon>malvids</taxon>
        <taxon>Malvales</taxon>
        <taxon>Malvaceae</taxon>
        <taxon>Malvoideae</taxon>
        <taxon>Hibiscus</taxon>
    </lineage>
</organism>
<reference evidence="9" key="1">
    <citation type="submission" date="2019-09" db="EMBL/GenBank/DDBJ databases">
        <title>Draft genome information of white flower Hibiscus syriacus.</title>
        <authorList>
            <person name="Kim Y.-M."/>
        </authorList>
    </citation>
    <scope>NUCLEOTIDE SEQUENCE [LARGE SCALE GENOMIC DNA]</scope>
    <source>
        <strain evidence="9">YM2019G1</strain>
    </source>
</reference>
<evidence type="ECO:0000313" key="10">
    <source>
        <dbReference type="Proteomes" id="UP000436088"/>
    </source>
</evidence>
<dbReference type="Proteomes" id="UP000436088">
    <property type="component" value="Unassembled WGS sequence"/>
</dbReference>
<dbReference type="InterPro" id="IPR036291">
    <property type="entry name" value="NAD(P)-bd_dom_sf"/>
</dbReference>
<dbReference type="PRINTS" id="PR00081">
    <property type="entry name" value="GDHRDH"/>
</dbReference>
<accession>A0A6A3AKW1</accession>
<evidence type="ECO:0000256" key="3">
    <source>
        <dbReference type="ARBA" id="ARBA00022857"/>
    </source>
</evidence>
<dbReference type="PANTHER" id="PTHR43391:SF89">
    <property type="entry name" value="11-BETA-HYDROXYSTEROID DEHYDROGENASE 1A-RELATED"/>
    <property type="match status" value="1"/>
</dbReference>
<dbReference type="GO" id="GO:0072582">
    <property type="term" value="F:17-beta-hydroxysteroid dehydrogenase (NADP+) activity"/>
    <property type="evidence" value="ECO:0007669"/>
    <property type="project" value="TreeGrafter"/>
</dbReference>
<keyword evidence="8" id="KW-1133">Transmembrane helix</keyword>
<keyword evidence="10" id="KW-1185">Reference proteome</keyword>
<comment type="subcellular location">
    <subcellularLocation>
        <location evidence="1">Membrane</location>
        <topology evidence="1">Single-pass type II membrane protein</topology>
    </subcellularLocation>
</comment>
<evidence type="ECO:0000256" key="5">
    <source>
        <dbReference type="ARBA" id="ARBA00022968"/>
    </source>
</evidence>
<dbReference type="InterPro" id="IPR002347">
    <property type="entry name" value="SDR_fam"/>
</dbReference>
<dbReference type="Gene3D" id="3.40.50.720">
    <property type="entry name" value="NAD(P)-binding Rossmann-like Domain"/>
    <property type="match status" value="1"/>
</dbReference>
<protein>
    <submittedName>
        <fullName evidence="9">Uncharacterized protein</fullName>
    </submittedName>
</protein>
<keyword evidence="8" id="KW-0812">Transmembrane</keyword>
<evidence type="ECO:0000313" key="9">
    <source>
        <dbReference type="EMBL" id="KAE8705210.1"/>
    </source>
</evidence>
<comment type="caution">
    <text evidence="9">The sequence shown here is derived from an EMBL/GenBank/DDBJ whole genome shotgun (WGS) entry which is preliminary data.</text>
</comment>
<evidence type="ECO:0000256" key="7">
    <source>
        <dbReference type="RuleBase" id="RU000363"/>
    </source>
</evidence>
<dbReference type="SUPFAM" id="SSF51735">
    <property type="entry name" value="NAD(P)-binding Rossmann-fold domains"/>
    <property type="match status" value="1"/>
</dbReference>
<keyword evidence="5" id="KW-0735">Signal-anchor</keyword>